<proteinExistence type="predicted"/>
<dbReference type="InterPro" id="IPR018488">
    <property type="entry name" value="cNMP-bd_CS"/>
</dbReference>
<dbReference type="InterPro" id="IPR018490">
    <property type="entry name" value="cNMP-bd_dom_sf"/>
</dbReference>
<evidence type="ECO:0000313" key="3">
    <source>
        <dbReference type="EMBL" id="CAE2322811.1"/>
    </source>
</evidence>
<organism evidence="3">
    <name type="scientific">Guillardia theta</name>
    <name type="common">Cryptophyte</name>
    <name type="synonym">Cryptomonas phi</name>
    <dbReference type="NCBI Taxonomy" id="55529"/>
    <lineage>
        <taxon>Eukaryota</taxon>
        <taxon>Cryptophyceae</taxon>
        <taxon>Pyrenomonadales</taxon>
        <taxon>Geminigeraceae</taxon>
        <taxon>Guillardia</taxon>
    </lineage>
</organism>
<dbReference type="EMBL" id="HBKN01036353">
    <property type="protein sequence ID" value="CAE2322811.1"/>
    <property type="molecule type" value="Transcribed_RNA"/>
</dbReference>
<dbReference type="InterPro" id="IPR014710">
    <property type="entry name" value="RmlC-like_jellyroll"/>
</dbReference>
<dbReference type="AlphaFoldDB" id="A0A6U6C157"/>
<accession>A0A6U6C157</accession>
<protein>
    <recommendedName>
        <fullName evidence="1">Cyclic nucleotide-binding domain-containing protein</fullName>
    </recommendedName>
</protein>
<dbReference type="CDD" id="cd00038">
    <property type="entry name" value="CAP_ED"/>
    <property type="match status" value="1"/>
</dbReference>
<feature type="domain" description="Cyclic nucleotide-binding" evidence="1">
    <location>
        <begin position="70"/>
        <end position="121"/>
    </location>
</feature>
<reference evidence="3" key="1">
    <citation type="submission" date="2021-01" db="EMBL/GenBank/DDBJ databases">
        <authorList>
            <person name="Corre E."/>
            <person name="Pelletier E."/>
            <person name="Niang G."/>
            <person name="Scheremetjew M."/>
            <person name="Finn R."/>
            <person name="Kale V."/>
            <person name="Holt S."/>
            <person name="Cochrane G."/>
            <person name="Meng A."/>
            <person name="Brown T."/>
            <person name="Cohen L."/>
        </authorList>
    </citation>
    <scope>NUCLEOTIDE SEQUENCE</scope>
    <source>
        <strain evidence="3">CCMP 2712</strain>
    </source>
</reference>
<evidence type="ECO:0000259" key="1">
    <source>
        <dbReference type="PROSITE" id="PS50042"/>
    </source>
</evidence>
<dbReference type="Gene3D" id="2.60.120.10">
    <property type="entry name" value="Jelly Rolls"/>
    <property type="match status" value="1"/>
</dbReference>
<evidence type="ECO:0000313" key="2">
    <source>
        <dbReference type="EMBL" id="CAE2322805.1"/>
    </source>
</evidence>
<sequence length="231" mass="26145">MQSLDLMLSNAWITLGSVSADQKLGELCTALTMHSCLSENCKFSTMWIPHACRSDIVCNGSFGLTRRKAVCSCLKVKKFPKGASVIRAGEIGDSMYFINNGVVKVEKQDLLSHFMMSSQTGLSGGARDRSIVYRRFFRRDRSYRFRESHCRRVICWELAHEGGCKVNEDSQRGSARFLTFLACRSVTEETATGDTELFQLLRSDFEDIMLKFPVLKSRLASIGLVRHYRGR</sequence>
<dbReference type="SUPFAM" id="SSF51206">
    <property type="entry name" value="cAMP-binding domain-like"/>
    <property type="match status" value="1"/>
</dbReference>
<dbReference type="InterPro" id="IPR000595">
    <property type="entry name" value="cNMP-bd_dom"/>
</dbReference>
<dbReference type="EMBL" id="HBKN01036350">
    <property type="protein sequence ID" value="CAE2322805.1"/>
    <property type="molecule type" value="Transcribed_RNA"/>
</dbReference>
<dbReference type="PROSITE" id="PS00888">
    <property type="entry name" value="CNMP_BINDING_1"/>
    <property type="match status" value="1"/>
</dbReference>
<dbReference type="PROSITE" id="PS50042">
    <property type="entry name" value="CNMP_BINDING_3"/>
    <property type="match status" value="1"/>
</dbReference>
<name>A0A6U6C157_GUITH</name>
<gene>
    <name evidence="2" type="ORF">GTHE00462_LOCUS28401</name>
    <name evidence="3" type="ORF">GTHE00462_LOCUS28404</name>
</gene>